<evidence type="ECO:0000256" key="1">
    <source>
        <dbReference type="ARBA" id="ARBA00001946"/>
    </source>
</evidence>
<dbReference type="eggNOG" id="COG0147">
    <property type="taxonomic scope" value="Bacteria"/>
</dbReference>
<dbReference type="PRINTS" id="PR00095">
    <property type="entry name" value="ANTSNTHASEI"/>
</dbReference>
<feature type="domain" description="Chorismate-utilising enzyme C-terminal" evidence="9">
    <location>
        <begin position="234"/>
        <end position="486"/>
    </location>
</feature>
<dbReference type="EMBL" id="AYZF01000007">
    <property type="protein sequence ID" value="KRN07227.1"/>
    <property type="molecule type" value="Genomic_DNA"/>
</dbReference>
<dbReference type="GO" id="GO:0046872">
    <property type="term" value="F:metal ion binding"/>
    <property type="evidence" value="ECO:0007669"/>
    <property type="project" value="UniProtKB-KW"/>
</dbReference>
<proteinExistence type="predicted"/>
<evidence type="ECO:0000313" key="11">
    <source>
        <dbReference type="EMBL" id="KRN07227.1"/>
    </source>
</evidence>
<name>A0A0R2DW09_9LACO</name>
<dbReference type="InterPro" id="IPR006805">
    <property type="entry name" value="Anth_synth_I_N"/>
</dbReference>
<dbReference type="PANTHER" id="PTHR11236">
    <property type="entry name" value="AMINOBENZOATE/ANTHRANILATE SYNTHASE"/>
    <property type="match status" value="1"/>
</dbReference>
<evidence type="ECO:0000256" key="5">
    <source>
        <dbReference type="ARBA" id="ARBA00022842"/>
    </source>
</evidence>
<keyword evidence="5" id="KW-0460">Magnesium</keyword>
<evidence type="ECO:0000256" key="8">
    <source>
        <dbReference type="ARBA" id="ARBA00047683"/>
    </source>
</evidence>
<dbReference type="STRING" id="1423806.FD15_GL000052"/>
<comment type="function">
    <text evidence="7">Part of a heterotetrameric complex that catalyzes the two-step biosynthesis of anthranilate, an intermediate in the biosynthesis of L-tryptophan. In the first step, the glutamine-binding beta subunit (TrpG) of anthranilate synthase (AS) provides the glutamine amidotransferase activity which generates ammonia as a substrate that, along with chorismate, is used in the second step, catalyzed by the large alpha subunit of AS (TrpE) to produce anthranilate. In the absence of TrpG, TrpE can synthesize anthranilate directly from chorismate and high concentrations of ammonia.</text>
</comment>
<evidence type="ECO:0000256" key="4">
    <source>
        <dbReference type="ARBA" id="ARBA00022723"/>
    </source>
</evidence>
<keyword evidence="4" id="KW-0479">Metal-binding</keyword>
<dbReference type="AlphaFoldDB" id="A0A0R2DW09"/>
<dbReference type="GO" id="GO:0004049">
    <property type="term" value="F:anthranilate synthase activity"/>
    <property type="evidence" value="ECO:0007669"/>
    <property type="project" value="UniProtKB-EC"/>
</dbReference>
<dbReference type="Gene3D" id="3.60.120.10">
    <property type="entry name" value="Anthranilate synthase"/>
    <property type="match status" value="1"/>
</dbReference>
<comment type="cofactor">
    <cofactor evidence="1">
        <name>Mg(2+)</name>
        <dbReference type="ChEBI" id="CHEBI:18420"/>
    </cofactor>
</comment>
<dbReference type="InterPro" id="IPR019999">
    <property type="entry name" value="Anth_synth_I-like"/>
</dbReference>
<keyword evidence="12" id="KW-1185">Reference proteome</keyword>
<dbReference type="Pfam" id="PF00425">
    <property type="entry name" value="Chorismate_bind"/>
    <property type="match status" value="1"/>
</dbReference>
<reference evidence="11 12" key="1">
    <citation type="journal article" date="2015" name="Genome Announc.">
        <title>Expanding the biotechnology potential of lactobacilli through comparative genomics of 213 strains and associated genera.</title>
        <authorList>
            <person name="Sun Z."/>
            <person name="Harris H.M."/>
            <person name="McCann A."/>
            <person name="Guo C."/>
            <person name="Argimon S."/>
            <person name="Zhang W."/>
            <person name="Yang X."/>
            <person name="Jeffery I.B."/>
            <person name="Cooney J.C."/>
            <person name="Kagawa T.F."/>
            <person name="Liu W."/>
            <person name="Song Y."/>
            <person name="Salvetti E."/>
            <person name="Wrobel A."/>
            <person name="Rasinkangas P."/>
            <person name="Parkhill J."/>
            <person name="Rea M.C."/>
            <person name="O'Sullivan O."/>
            <person name="Ritari J."/>
            <person name="Douillard F.P."/>
            <person name="Paul Ross R."/>
            <person name="Yang R."/>
            <person name="Briner A.E."/>
            <person name="Felis G.E."/>
            <person name="de Vos W.M."/>
            <person name="Barrangou R."/>
            <person name="Klaenhammer T.R."/>
            <person name="Caufield P.W."/>
            <person name="Cui Y."/>
            <person name="Zhang H."/>
            <person name="O'Toole P.W."/>
        </authorList>
    </citation>
    <scope>NUCLEOTIDE SEQUENCE [LARGE SCALE GENOMIC DNA]</scope>
    <source>
        <strain evidence="11 12">DSM 21376</strain>
    </source>
</reference>
<comment type="subunit">
    <text evidence="2">Heterotetramer consisting of two non-identical subunits: a beta subunit (TrpG) and a large alpha subunit (TrpE).</text>
</comment>
<dbReference type="Proteomes" id="UP000050961">
    <property type="component" value="Unassembled WGS sequence"/>
</dbReference>
<organism evidence="11 12">
    <name type="scientific">Liquorilactobacillus sucicola DSM 21376 = JCM 15457</name>
    <dbReference type="NCBI Taxonomy" id="1423806"/>
    <lineage>
        <taxon>Bacteria</taxon>
        <taxon>Bacillati</taxon>
        <taxon>Bacillota</taxon>
        <taxon>Bacilli</taxon>
        <taxon>Lactobacillales</taxon>
        <taxon>Lactobacillaceae</taxon>
        <taxon>Liquorilactobacillus</taxon>
    </lineage>
</organism>
<keyword evidence="6" id="KW-0456">Lyase</keyword>
<evidence type="ECO:0000313" key="12">
    <source>
        <dbReference type="Proteomes" id="UP000050961"/>
    </source>
</evidence>
<evidence type="ECO:0000256" key="7">
    <source>
        <dbReference type="ARBA" id="ARBA00025634"/>
    </source>
</evidence>
<evidence type="ECO:0000256" key="6">
    <source>
        <dbReference type="ARBA" id="ARBA00023239"/>
    </source>
</evidence>
<dbReference type="PANTHER" id="PTHR11236:SF48">
    <property type="entry name" value="ISOCHORISMATE SYNTHASE MENF"/>
    <property type="match status" value="1"/>
</dbReference>
<dbReference type="GO" id="GO:0000162">
    <property type="term" value="P:L-tryptophan biosynthetic process"/>
    <property type="evidence" value="ECO:0007669"/>
    <property type="project" value="TreeGrafter"/>
</dbReference>
<dbReference type="Pfam" id="PF04715">
    <property type="entry name" value="Anth_synt_I_N"/>
    <property type="match status" value="1"/>
</dbReference>
<evidence type="ECO:0000259" key="9">
    <source>
        <dbReference type="Pfam" id="PF00425"/>
    </source>
</evidence>
<sequence length="507" mass="56454">MLWTDFLCNLKFGGDQMRPKIEAVETLAKKYPSVPLCISFEIKNLNLCKLTQVCDQLGDAFQLTIAAHKKEKYSYFTLRPHASVTVLDGSIVVRKGTSETIIQQDPHTYIEELLLQQQQPKLAGMPPFTGGLVGYFSYEYTKYYLKKISFTHSNPNSLKDAGFLLCDFIIAYRHSDHRLFLIQSVDSKKLPASYVQAAKKLHSIKQELLALLKQECKEPTLSQLSSFKLQHSLQSFTAGITKAKKHINDGDIFQLIYSNPHSCLSKGSLLPMTRQLSQSDPSPYNFYFHQANFQVAGASPETLVTKTSEKLVTYPLAGTRRRGITPAEDERFANELQNDPKELAEHNMLVDLGRNDLGQVSRFGSVHVTAHAQLERYSKVMHLASTIESTADPAKSTLDILESVFPAGTLSGAPKVRAIQIIDKLEKTKRGVYGGCFGYLGFNNDMDVCIGIRLIHKTNNTTIIHTGAGIVADSIPKFEYQECLNKSRAVDQAFKKVAGGNSNGAFN</sequence>
<comment type="caution">
    <text evidence="11">The sequence shown here is derived from an EMBL/GenBank/DDBJ whole genome shotgun (WGS) entry which is preliminary data.</text>
</comment>
<comment type="catalytic activity">
    <reaction evidence="8">
        <text>chorismate + L-glutamine = anthranilate + pyruvate + L-glutamate + H(+)</text>
        <dbReference type="Rhea" id="RHEA:21732"/>
        <dbReference type="ChEBI" id="CHEBI:15361"/>
        <dbReference type="ChEBI" id="CHEBI:15378"/>
        <dbReference type="ChEBI" id="CHEBI:16567"/>
        <dbReference type="ChEBI" id="CHEBI:29748"/>
        <dbReference type="ChEBI" id="CHEBI:29985"/>
        <dbReference type="ChEBI" id="CHEBI:58359"/>
        <dbReference type="EC" id="4.1.3.27"/>
    </reaction>
</comment>
<feature type="domain" description="Anthranilate synthase component I N-terminal" evidence="10">
    <location>
        <begin position="52"/>
        <end position="181"/>
    </location>
</feature>
<dbReference type="InterPro" id="IPR015890">
    <property type="entry name" value="Chorismate_C"/>
</dbReference>
<protein>
    <recommendedName>
        <fullName evidence="3">Anthranilate synthase component 1</fullName>
    </recommendedName>
</protein>
<accession>A0A0R2DW09</accession>
<dbReference type="PATRIC" id="fig|1423806.3.peg.55"/>
<evidence type="ECO:0000256" key="2">
    <source>
        <dbReference type="ARBA" id="ARBA00011575"/>
    </source>
</evidence>
<evidence type="ECO:0000256" key="3">
    <source>
        <dbReference type="ARBA" id="ARBA00020653"/>
    </source>
</evidence>
<dbReference type="SUPFAM" id="SSF56322">
    <property type="entry name" value="ADC synthase"/>
    <property type="match status" value="1"/>
</dbReference>
<gene>
    <name evidence="11" type="ORF">FD15_GL000052</name>
</gene>
<evidence type="ECO:0000259" key="10">
    <source>
        <dbReference type="Pfam" id="PF04715"/>
    </source>
</evidence>
<dbReference type="InterPro" id="IPR005801">
    <property type="entry name" value="ADC_synthase"/>
</dbReference>